<evidence type="ECO:0000313" key="2">
    <source>
        <dbReference type="EMBL" id="KAA1420268.1"/>
    </source>
</evidence>
<dbReference type="PROSITE" id="PS51257">
    <property type="entry name" value="PROKAR_LIPOPROTEIN"/>
    <property type="match status" value="1"/>
</dbReference>
<dbReference type="AlphaFoldDB" id="A0A5B1LJ89"/>
<feature type="chain" id="PRO_5039590619" description="DUF3558 domain-containing protein" evidence="1">
    <location>
        <begin position="20"/>
        <end position="183"/>
    </location>
</feature>
<feature type="signal peptide" evidence="1">
    <location>
        <begin position="1"/>
        <end position="19"/>
    </location>
</feature>
<dbReference type="EMBL" id="VUJV01000002">
    <property type="protein sequence ID" value="KAA1420268.1"/>
    <property type="molecule type" value="Genomic_DNA"/>
</dbReference>
<reference evidence="2 3" key="2">
    <citation type="submission" date="2019-09" db="EMBL/GenBank/DDBJ databases">
        <authorList>
            <person name="Jin C."/>
        </authorList>
    </citation>
    <scope>NUCLEOTIDE SEQUENCE [LARGE SCALE GENOMIC DNA]</scope>
    <source>
        <strain evidence="2 3">BN130099</strain>
    </source>
</reference>
<keyword evidence="3" id="KW-1185">Reference proteome</keyword>
<sequence>MRRSIAGLAVGAVAVLLLAGCGDDDKVGAKPDLPSETPPLWNPCDVLDARLIEQTFGSTTVEEHGTATEPECRFKPKEKSGEAVVTSSYTLFEGTLAEAWDTMGQPDTASVTEPDIKGADAARVVASVVKKQLYVTGFVENGDLIQNVNVVDPAPYDEAQVLAGVSTVLTALSQHADDKGLTK</sequence>
<accession>A0A5B1LJ89</accession>
<proteinExistence type="predicted"/>
<comment type="caution">
    <text evidence="2">The sequence shown here is derived from an EMBL/GenBank/DDBJ whole genome shotgun (WGS) entry which is preliminary data.</text>
</comment>
<protein>
    <recommendedName>
        <fullName evidence="4">DUF3558 domain-containing protein</fullName>
    </recommendedName>
</protein>
<organism evidence="2 3">
    <name type="scientific">Nocardioides humilatus</name>
    <dbReference type="NCBI Taxonomy" id="2607660"/>
    <lineage>
        <taxon>Bacteria</taxon>
        <taxon>Bacillati</taxon>
        <taxon>Actinomycetota</taxon>
        <taxon>Actinomycetes</taxon>
        <taxon>Propionibacteriales</taxon>
        <taxon>Nocardioidaceae</taxon>
        <taxon>Nocardioides</taxon>
    </lineage>
</organism>
<reference evidence="2 3" key="1">
    <citation type="submission" date="2019-09" db="EMBL/GenBank/DDBJ databases">
        <title>Nocardioides panacisoli sp. nov., isolated from the soil of a ginseng field.</title>
        <authorList>
            <person name="Cho C."/>
        </authorList>
    </citation>
    <scope>NUCLEOTIDE SEQUENCE [LARGE SCALE GENOMIC DNA]</scope>
    <source>
        <strain evidence="2 3">BN130099</strain>
    </source>
</reference>
<dbReference type="Proteomes" id="UP000325003">
    <property type="component" value="Unassembled WGS sequence"/>
</dbReference>
<name>A0A5B1LJ89_9ACTN</name>
<dbReference type="RefSeq" id="WP_149727693.1">
    <property type="nucleotide sequence ID" value="NZ_VUJV01000002.1"/>
</dbReference>
<evidence type="ECO:0000256" key="1">
    <source>
        <dbReference type="SAM" id="SignalP"/>
    </source>
</evidence>
<gene>
    <name evidence="2" type="ORF">F0U44_07575</name>
</gene>
<evidence type="ECO:0008006" key="4">
    <source>
        <dbReference type="Google" id="ProtNLM"/>
    </source>
</evidence>
<evidence type="ECO:0000313" key="3">
    <source>
        <dbReference type="Proteomes" id="UP000325003"/>
    </source>
</evidence>
<keyword evidence="1" id="KW-0732">Signal</keyword>